<feature type="region of interest" description="Disordered" evidence="1">
    <location>
        <begin position="384"/>
        <end position="443"/>
    </location>
</feature>
<dbReference type="AlphaFoldDB" id="B8BRW3"/>
<protein>
    <recommendedName>
        <fullName evidence="2">CRAL-TRIO domain-containing protein</fullName>
    </recommendedName>
</protein>
<sequence>MFANAEASAGAGPMSSSGGGSAVGPPPNNNNYNQPASTNNTNELDAPASSAISADIMGHSTYLETLSQNVNPSSAIMEMQHELSKIASSEKTALVYAQQIEPGLLSEEHVLMFLWAENFNARLAAQRLVRYWATRYMLFGHDKFCQPLTLKGALRDDSLALSRGYVQLLPETDTAGRAVIYVDWSCHEPSIGYSQESMHRVFWYMVHVAIEDPSVLKRGVVMLIYPQEARLDQFDHSLWNLIATSCNSILPIQWRSTHIVHPNRFFSIIHPVFMCTLPKEVQDRVVVHSGTKMKVLANLLRYCLPWDRIPSDIGGCVDFDFENWLSERMVKEDKSAMAVPKSGGGLPPLLQGSGAARAALSANVANSLGDQVLGIVSKLMMPSQEGNVPDQATSAFAQGNPFNRSPDNSSDAKPSAKGDDSKSGAVKGPKMMVKSGRKSDPRMDRAVQAKLDDPSLSLVDALRSGGFVFPLLNDAATPQYTVVDSDNVKITQRKNQLLRRLRTVKKKDGSA</sequence>
<name>B8BRW3_THAPS</name>
<dbReference type="GO" id="GO:1902936">
    <property type="term" value="F:phosphatidylinositol bisphosphate binding"/>
    <property type="evidence" value="ECO:0000318"/>
    <property type="project" value="GO_Central"/>
</dbReference>
<evidence type="ECO:0000313" key="4">
    <source>
        <dbReference type="Proteomes" id="UP000001449"/>
    </source>
</evidence>
<dbReference type="SUPFAM" id="SSF52087">
    <property type="entry name" value="CRAL/TRIO domain"/>
    <property type="match status" value="1"/>
</dbReference>
<dbReference type="CDD" id="cd00170">
    <property type="entry name" value="SEC14"/>
    <property type="match status" value="1"/>
</dbReference>
<dbReference type="EMBL" id="CM000638">
    <property type="protein sequence ID" value="EED96611.1"/>
    <property type="molecule type" value="Genomic_DNA"/>
</dbReference>
<dbReference type="OMA" id="DWSCHEP"/>
<feature type="domain" description="CRAL-TRIO" evidence="2">
    <location>
        <begin position="163"/>
        <end position="315"/>
    </location>
</feature>
<dbReference type="HOGENOM" id="CLU_533754_0_0_1"/>
<feature type="compositionally biased region" description="Low complexity" evidence="1">
    <location>
        <begin position="29"/>
        <end position="45"/>
    </location>
</feature>
<reference evidence="3 4" key="2">
    <citation type="journal article" date="2008" name="Nature">
        <title>The Phaeodactylum genome reveals the evolutionary history of diatom genomes.</title>
        <authorList>
            <person name="Bowler C."/>
            <person name="Allen A.E."/>
            <person name="Badger J.H."/>
            <person name="Grimwood J."/>
            <person name="Jabbari K."/>
            <person name="Kuo A."/>
            <person name="Maheswari U."/>
            <person name="Martens C."/>
            <person name="Maumus F."/>
            <person name="Otillar R.P."/>
            <person name="Rayko E."/>
            <person name="Salamov A."/>
            <person name="Vandepoele K."/>
            <person name="Beszteri B."/>
            <person name="Gruber A."/>
            <person name="Heijde M."/>
            <person name="Katinka M."/>
            <person name="Mock T."/>
            <person name="Valentin K."/>
            <person name="Verret F."/>
            <person name="Berges J.A."/>
            <person name="Brownlee C."/>
            <person name="Cadoret J.P."/>
            <person name="Chiovitti A."/>
            <person name="Choi C.J."/>
            <person name="Coesel S."/>
            <person name="De Martino A."/>
            <person name="Detter J.C."/>
            <person name="Durkin C."/>
            <person name="Falciatore A."/>
            <person name="Fournet J."/>
            <person name="Haruta M."/>
            <person name="Huysman M.J."/>
            <person name="Jenkins B.D."/>
            <person name="Jiroutova K."/>
            <person name="Jorgensen R.E."/>
            <person name="Joubert Y."/>
            <person name="Kaplan A."/>
            <person name="Kroger N."/>
            <person name="Kroth P.G."/>
            <person name="La Roche J."/>
            <person name="Lindquist E."/>
            <person name="Lommer M."/>
            <person name="Martin-Jezequel V."/>
            <person name="Lopez P.J."/>
            <person name="Lucas S."/>
            <person name="Mangogna M."/>
            <person name="McGinnis K."/>
            <person name="Medlin L.K."/>
            <person name="Montsant A."/>
            <person name="Oudot-Le Secq M.P."/>
            <person name="Napoli C."/>
            <person name="Obornik M."/>
            <person name="Parker M.S."/>
            <person name="Petit J.L."/>
            <person name="Porcel B.M."/>
            <person name="Poulsen N."/>
            <person name="Robison M."/>
            <person name="Rychlewski L."/>
            <person name="Rynearson T.A."/>
            <person name="Schmutz J."/>
            <person name="Shapiro H."/>
            <person name="Siaut M."/>
            <person name="Stanley M."/>
            <person name="Sussman M.R."/>
            <person name="Taylor A.R."/>
            <person name="Vardi A."/>
            <person name="von Dassow P."/>
            <person name="Vyverman W."/>
            <person name="Willis A."/>
            <person name="Wyrwicz L.S."/>
            <person name="Rokhsar D.S."/>
            <person name="Weissenbach J."/>
            <person name="Armbrust E.V."/>
            <person name="Green B.R."/>
            <person name="Van de Peer Y."/>
            <person name="Grigoriev I.V."/>
        </authorList>
    </citation>
    <scope>NUCLEOTIDE SEQUENCE [LARGE SCALE GENOMIC DNA]</scope>
    <source>
        <strain evidence="3 4">CCMP1335</strain>
    </source>
</reference>
<dbReference type="eggNOG" id="ENOG502RUJX">
    <property type="taxonomic scope" value="Eukaryota"/>
</dbReference>
<dbReference type="Gene3D" id="3.40.525.10">
    <property type="entry name" value="CRAL-TRIO lipid binding domain"/>
    <property type="match status" value="1"/>
</dbReference>
<dbReference type="Pfam" id="PF00650">
    <property type="entry name" value="CRAL_TRIO"/>
    <property type="match status" value="1"/>
</dbReference>
<dbReference type="InterPro" id="IPR036865">
    <property type="entry name" value="CRAL-TRIO_dom_sf"/>
</dbReference>
<accession>B8BRW3</accession>
<dbReference type="PANTHER" id="PTHR10174">
    <property type="entry name" value="ALPHA-TOCOPHEROL TRANSFER PROTEIN-RELATED"/>
    <property type="match status" value="1"/>
</dbReference>
<dbReference type="InParanoid" id="B8BRW3"/>
<dbReference type="InterPro" id="IPR001251">
    <property type="entry name" value="CRAL-TRIO_dom"/>
</dbReference>
<dbReference type="PaxDb" id="35128-Thaps1768"/>
<dbReference type="Proteomes" id="UP000001449">
    <property type="component" value="Chromosome 1"/>
</dbReference>
<evidence type="ECO:0000313" key="3">
    <source>
        <dbReference type="EMBL" id="EED96611.1"/>
    </source>
</evidence>
<dbReference type="RefSeq" id="XP_002286970.1">
    <property type="nucleotide sequence ID" value="XM_002286934.1"/>
</dbReference>
<feature type="compositionally biased region" description="Polar residues" evidence="1">
    <location>
        <begin position="384"/>
        <end position="412"/>
    </location>
</feature>
<feature type="compositionally biased region" description="Low complexity" evidence="1">
    <location>
        <begin position="7"/>
        <end position="16"/>
    </location>
</feature>
<dbReference type="GeneID" id="7449049"/>
<organism evidence="3 4">
    <name type="scientific">Thalassiosira pseudonana</name>
    <name type="common">Marine diatom</name>
    <name type="synonym">Cyclotella nana</name>
    <dbReference type="NCBI Taxonomy" id="35128"/>
    <lineage>
        <taxon>Eukaryota</taxon>
        <taxon>Sar</taxon>
        <taxon>Stramenopiles</taxon>
        <taxon>Ochrophyta</taxon>
        <taxon>Bacillariophyta</taxon>
        <taxon>Coscinodiscophyceae</taxon>
        <taxon>Thalassiosirophycidae</taxon>
        <taxon>Thalassiosirales</taxon>
        <taxon>Thalassiosiraceae</taxon>
        <taxon>Thalassiosira</taxon>
    </lineage>
</organism>
<keyword evidence="4" id="KW-1185">Reference proteome</keyword>
<dbReference type="PANTHER" id="PTHR10174:SF208">
    <property type="entry name" value="CRAL-TRIO DOMAIN-CONTAINING PROTEIN DDB_G0278031"/>
    <property type="match status" value="1"/>
</dbReference>
<dbReference type="KEGG" id="tps:THAPSDRAFT_1768"/>
<reference evidence="3 4" key="1">
    <citation type="journal article" date="2004" name="Science">
        <title>The genome of the diatom Thalassiosira pseudonana: ecology, evolution, and metabolism.</title>
        <authorList>
            <person name="Armbrust E.V."/>
            <person name="Berges J.A."/>
            <person name="Bowler C."/>
            <person name="Green B.R."/>
            <person name="Martinez D."/>
            <person name="Putnam N.H."/>
            <person name="Zhou S."/>
            <person name="Allen A.E."/>
            <person name="Apt K.E."/>
            <person name="Bechner M."/>
            <person name="Brzezinski M.A."/>
            <person name="Chaal B.K."/>
            <person name="Chiovitti A."/>
            <person name="Davis A.K."/>
            <person name="Demarest M.S."/>
            <person name="Detter J.C."/>
            <person name="Glavina T."/>
            <person name="Goodstein D."/>
            <person name="Hadi M.Z."/>
            <person name="Hellsten U."/>
            <person name="Hildebrand M."/>
            <person name="Jenkins B.D."/>
            <person name="Jurka J."/>
            <person name="Kapitonov V.V."/>
            <person name="Kroger N."/>
            <person name="Lau W.W."/>
            <person name="Lane T.W."/>
            <person name="Larimer F.W."/>
            <person name="Lippmeier J.C."/>
            <person name="Lucas S."/>
            <person name="Medina M."/>
            <person name="Montsant A."/>
            <person name="Obornik M."/>
            <person name="Parker M.S."/>
            <person name="Palenik B."/>
            <person name="Pazour G.J."/>
            <person name="Richardson P.M."/>
            <person name="Rynearson T.A."/>
            <person name="Saito M.A."/>
            <person name="Schwartz D.C."/>
            <person name="Thamatrakoln K."/>
            <person name="Valentin K."/>
            <person name="Vardi A."/>
            <person name="Wilkerson F.P."/>
            <person name="Rokhsar D.S."/>
        </authorList>
    </citation>
    <scope>NUCLEOTIDE SEQUENCE [LARGE SCALE GENOMIC DNA]</scope>
    <source>
        <strain evidence="3 4">CCMP1335</strain>
    </source>
</reference>
<proteinExistence type="predicted"/>
<evidence type="ECO:0000256" key="1">
    <source>
        <dbReference type="SAM" id="MobiDB-lite"/>
    </source>
</evidence>
<feature type="region of interest" description="Disordered" evidence="1">
    <location>
        <begin position="1"/>
        <end position="45"/>
    </location>
</feature>
<evidence type="ECO:0000259" key="2">
    <source>
        <dbReference type="Pfam" id="PF00650"/>
    </source>
</evidence>
<gene>
    <name evidence="3" type="ORF">THAPSDRAFT_1768</name>
</gene>